<feature type="region of interest" description="Disordered" evidence="8">
    <location>
        <begin position="271"/>
        <end position="365"/>
    </location>
</feature>
<protein>
    <recommendedName>
        <fullName evidence="13">NAB co-repressor domain-containing protein</fullName>
    </recommendedName>
</protein>
<feature type="region of interest" description="Disordered" evidence="8">
    <location>
        <begin position="647"/>
        <end position="717"/>
    </location>
</feature>
<dbReference type="PANTHER" id="PTHR12623">
    <property type="entry name" value="NGFI-A BINDING PROTEIN"/>
    <property type="match status" value="1"/>
</dbReference>
<feature type="domain" description="Nab N-terminal" evidence="9">
    <location>
        <begin position="79"/>
        <end position="156"/>
    </location>
</feature>
<feature type="region of interest" description="Disordered" evidence="8">
    <location>
        <begin position="526"/>
        <end position="555"/>
    </location>
</feature>
<keyword evidence="7" id="KW-0175">Coiled coil</keyword>
<feature type="compositionally biased region" description="Low complexity" evidence="8">
    <location>
        <begin position="191"/>
        <end position="201"/>
    </location>
</feature>
<evidence type="ECO:0000256" key="1">
    <source>
        <dbReference type="ARBA" id="ARBA00004123"/>
    </source>
</evidence>
<feature type="compositionally biased region" description="Low complexity" evidence="8">
    <location>
        <begin position="28"/>
        <end position="39"/>
    </location>
</feature>
<dbReference type="eggNOG" id="KOG3835">
    <property type="taxonomic scope" value="Eukaryota"/>
</dbReference>
<evidence type="ECO:0000256" key="8">
    <source>
        <dbReference type="SAM" id="MobiDB-lite"/>
    </source>
</evidence>
<evidence type="ECO:0000256" key="2">
    <source>
        <dbReference type="ARBA" id="ARBA00008864"/>
    </source>
</evidence>
<dbReference type="GO" id="GO:0045892">
    <property type="term" value="P:negative regulation of DNA-templated transcription"/>
    <property type="evidence" value="ECO:0007669"/>
    <property type="project" value="InterPro"/>
</dbReference>
<dbReference type="EMBL" id="CAEY01001879">
    <property type="status" value="NOT_ANNOTATED_CDS"/>
    <property type="molecule type" value="Genomic_DNA"/>
</dbReference>
<organism evidence="11 12">
    <name type="scientific">Tetranychus urticae</name>
    <name type="common">Two-spotted spider mite</name>
    <dbReference type="NCBI Taxonomy" id="32264"/>
    <lineage>
        <taxon>Eukaryota</taxon>
        <taxon>Metazoa</taxon>
        <taxon>Ecdysozoa</taxon>
        <taxon>Arthropoda</taxon>
        <taxon>Chelicerata</taxon>
        <taxon>Arachnida</taxon>
        <taxon>Acari</taxon>
        <taxon>Acariformes</taxon>
        <taxon>Trombidiformes</taxon>
        <taxon>Prostigmata</taxon>
        <taxon>Eleutherengona</taxon>
        <taxon>Raphignathae</taxon>
        <taxon>Tetranychoidea</taxon>
        <taxon>Tetranychidae</taxon>
        <taxon>Tetranychus</taxon>
    </lineage>
</organism>
<comment type="similarity">
    <text evidence="2">Belongs to the NAB family.</text>
</comment>
<feature type="compositionally biased region" description="Low complexity" evidence="8">
    <location>
        <begin position="347"/>
        <end position="364"/>
    </location>
</feature>
<feature type="region of interest" description="Disordered" evidence="8">
    <location>
        <begin position="164"/>
        <end position="201"/>
    </location>
</feature>
<feature type="domain" description="NAB co-repressor" evidence="10">
    <location>
        <begin position="392"/>
        <end position="518"/>
    </location>
</feature>
<evidence type="ECO:0000313" key="11">
    <source>
        <dbReference type="EnsemblMetazoa" id="tetur07g02010.1"/>
    </source>
</evidence>
<feature type="compositionally biased region" description="Low complexity" evidence="8">
    <location>
        <begin position="271"/>
        <end position="338"/>
    </location>
</feature>
<feature type="compositionally biased region" description="Low complexity" evidence="8">
    <location>
        <begin position="756"/>
        <end position="796"/>
    </location>
</feature>
<feature type="compositionally biased region" description="Low complexity" evidence="8">
    <location>
        <begin position="1"/>
        <end position="16"/>
    </location>
</feature>
<dbReference type="InterPro" id="IPR038398">
    <property type="entry name" value="NCD2_sf"/>
</dbReference>
<keyword evidence="12" id="KW-1185">Reference proteome</keyword>
<dbReference type="InterPro" id="IPR039040">
    <property type="entry name" value="NAB_fam"/>
</dbReference>
<dbReference type="InterPro" id="IPR006988">
    <property type="entry name" value="Nab_N"/>
</dbReference>
<evidence type="ECO:0000256" key="6">
    <source>
        <dbReference type="ARBA" id="ARBA00023242"/>
    </source>
</evidence>
<evidence type="ECO:0000313" key="12">
    <source>
        <dbReference type="Proteomes" id="UP000015104"/>
    </source>
</evidence>
<dbReference type="HOGENOM" id="CLU_423545_0_0_1"/>
<dbReference type="GO" id="GO:0005634">
    <property type="term" value="C:nucleus"/>
    <property type="evidence" value="ECO:0007669"/>
    <property type="project" value="UniProtKB-SubCell"/>
</dbReference>
<proteinExistence type="inferred from homology"/>
<dbReference type="Proteomes" id="UP000015104">
    <property type="component" value="Unassembled WGS sequence"/>
</dbReference>
<reference evidence="11" key="2">
    <citation type="submission" date="2015-06" db="UniProtKB">
        <authorList>
            <consortium name="EnsemblMetazoa"/>
        </authorList>
    </citation>
    <scope>IDENTIFICATION</scope>
</reference>
<evidence type="ECO:0000256" key="3">
    <source>
        <dbReference type="ARBA" id="ARBA00022491"/>
    </source>
</evidence>
<feature type="compositionally biased region" description="Polar residues" evidence="8">
    <location>
        <begin position="691"/>
        <end position="701"/>
    </location>
</feature>
<evidence type="ECO:0008006" key="13">
    <source>
        <dbReference type="Google" id="ProtNLM"/>
    </source>
</evidence>
<feature type="region of interest" description="Disordered" evidence="8">
    <location>
        <begin position="755"/>
        <end position="799"/>
    </location>
</feature>
<feature type="compositionally biased region" description="Polar residues" evidence="8">
    <location>
        <begin position="529"/>
        <end position="546"/>
    </location>
</feature>
<keyword evidence="5" id="KW-0804">Transcription</keyword>
<name>T1K8N8_TETUR</name>
<dbReference type="PANTHER" id="PTHR12623:SF10">
    <property type="entry name" value="NGFI-A-BINDING PROTEIN HOMOLOG"/>
    <property type="match status" value="1"/>
</dbReference>
<dbReference type="AlphaFoldDB" id="T1K8N8"/>
<dbReference type="Pfam" id="PF04904">
    <property type="entry name" value="SAM_NCD1"/>
    <property type="match status" value="1"/>
</dbReference>
<dbReference type="InterPro" id="IPR006989">
    <property type="entry name" value="NAB_co-repressor_dom"/>
</dbReference>
<feature type="compositionally biased region" description="Polar residues" evidence="8">
    <location>
        <begin position="40"/>
        <end position="52"/>
    </location>
</feature>
<dbReference type="EnsemblMetazoa" id="tetur07g02010.1">
    <property type="protein sequence ID" value="tetur07g02010.1"/>
    <property type="gene ID" value="tetur07g02010"/>
</dbReference>
<dbReference type="Gene3D" id="1.20.120.2010">
    <property type="entry name" value="NAB conserved domain 2"/>
    <property type="match status" value="1"/>
</dbReference>
<evidence type="ECO:0000259" key="10">
    <source>
        <dbReference type="Pfam" id="PF04905"/>
    </source>
</evidence>
<dbReference type="GO" id="GO:0003712">
    <property type="term" value="F:transcription coregulator activity"/>
    <property type="evidence" value="ECO:0007669"/>
    <property type="project" value="InterPro"/>
</dbReference>
<sequence>MEIRVTSNCNNTSNSSMLPIDHSASNIRSSLDQSLSRSSPNQGSPSLTGHSSSMGNPLFSANRILSKNSNGTIAMTSCPLNDSELQLYRVLQRSNLLSYYDTFICQGGDDVQQLCDAGEEEFLEIMALVGMASKPLHVRRLQKALQEWVTNPAMFQAPLVPTFTSGDRPTLPGPSSTGSSVLPLAPPPPSSTTISTSGLPLVNATSNSTIRPVLCPDLLDAKSINPVNLSSSTSPSPLNLGSMASLAACQQPPSMGSLSVIPSIGSIISSSSQQQQSIIHPSHHVTSSSSSSSSTSSNSSVSSSLVQVSLSLQPKSSSTPISNGLSNHTSNHSNPSSPKELKDNSVTITPNGNNSSGNITSITSQNQTDNSIGLVTNEYGQPASPISLTPVLADNQITRLAEAAENLVKSLPPLDLKLANNKKKSTKDEGVLNTIMFMPEDDPKRMKLIRVYAKIYGRFDAKRNPDKPLTLHEVSVNEAAAQICKHIPVLLTRRDELFPLARQVVRDSGYQYSKGHSRSQYYPKLLDNSGYTGNNDSVLEGNGSTASKRRRLSENDNNFDAKIQCTEEERSRRQGRLENIIDQLKTLGSQQKELKIQLQQARDLQNLSHINQVQTELEHISTQQTQLINEQSEINKQLRKLEKFHPGLNRGLNHSLPEDKGDTDDTDSQFSVYSNELSPCMSQTGHDDSPAQESSQNSDNFNRILPANKTGNHQVSNQLTRQLVQETLLDEGLRLIKEFTDVQNKDCDLTSRIKDNNSLVNNSSKDNKDNNNNSSDSNNNNDNHNSQSNGGNSDNGIDLRVKQMENGSPKSAPVSIQSTNW</sequence>
<feature type="coiled-coil region" evidence="7">
    <location>
        <begin position="577"/>
        <end position="604"/>
    </location>
</feature>
<keyword evidence="3" id="KW-0678">Repressor</keyword>
<gene>
    <name evidence="11" type="primary">107362021</name>
</gene>
<dbReference type="Pfam" id="PF04905">
    <property type="entry name" value="NCD2"/>
    <property type="match status" value="1"/>
</dbReference>
<comment type="subcellular location">
    <subcellularLocation>
        <location evidence="1">Nucleus</location>
    </subcellularLocation>
</comment>
<evidence type="ECO:0000256" key="7">
    <source>
        <dbReference type="SAM" id="Coils"/>
    </source>
</evidence>
<feature type="region of interest" description="Disordered" evidence="8">
    <location>
        <begin position="1"/>
        <end position="52"/>
    </location>
</feature>
<reference evidence="12" key="1">
    <citation type="submission" date="2011-08" db="EMBL/GenBank/DDBJ databases">
        <authorList>
            <person name="Rombauts S."/>
        </authorList>
    </citation>
    <scope>NUCLEOTIDE SEQUENCE</scope>
    <source>
        <strain evidence="12">London</strain>
    </source>
</reference>
<evidence type="ECO:0000256" key="5">
    <source>
        <dbReference type="ARBA" id="ARBA00023163"/>
    </source>
</evidence>
<evidence type="ECO:0000259" key="9">
    <source>
        <dbReference type="Pfam" id="PF04904"/>
    </source>
</evidence>
<dbReference type="OrthoDB" id="10028556at2759"/>
<feature type="compositionally biased region" description="Low complexity" evidence="8">
    <location>
        <begin position="169"/>
        <end position="183"/>
    </location>
</feature>
<evidence type="ECO:0000256" key="4">
    <source>
        <dbReference type="ARBA" id="ARBA00023015"/>
    </source>
</evidence>
<keyword evidence="4" id="KW-0805">Transcription regulation</keyword>
<accession>T1K8N8</accession>
<keyword evidence="6" id="KW-0539">Nucleus</keyword>
<feature type="compositionally biased region" description="Polar residues" evidence="8">
    <location>
        <begin position="668"/>
        <end position="684"/>
    </location>
</feature>
<dbReference type="STRING" id="32264.T1K8N8"/>